<gene>
    <name evidence="2" type="ORF">AVDCRST_MAG01-01-3124</name>
</gene>
<dbReference type="EMBL" id="CADCUW010000411">
    <property type="protein sequence ID" value="CAA9433976.1"/>
    <property type="molecule type" value="Genomic_DNA"/>
</dbReference>
<protein>
    <submittedName>
        <fullName evidence="2">Uncharacterized protein</fullName>
    </submittedName>
</protein>
<proteinExistence type="predicted"/>
<sequence>ALVQPEAPPLRVEEDARRRRGGTRPPRKRQSARGGRGDLPGVARPRGKCHGIAHPRGRCRQEPRRGAAIL</sequence>
<evidence type="ECO:0000313" key="2">
    <source>
        <dbReference type="EMBL" id="CAA9433976.1"/>
    </source>
</evidence>
<organism evidence="2">
    <name type="scientific">uncultured Rubrobacteraceae bacterium</name>
    <dbReference type="NCBI Taxonomy" id="349277"/>
    <lineage>
        <taxon>Bacteria</taxon>
        <taxon>Bacillati</taxon>
        <taxon>Actinomycetota</taxon>
        <taxon>Rubrobacteria</taxon>
        <taxon>Rubrobacterales</taxon>
        <taxon>Rubrobacteraceae</taxon>
        <taxon>environmental samples</taxon>
    </lineage>
</organism>
<feature type="non-terminal residue" evidence="2">
    <location>
        <position position="70"/>
    </location>
</feature>
<feature type="compositionally biased region" description="Basic residues" evidence="1">
    <location>
        <begin position="18"/>
        <end position="31"/>
    </location>
</feature>
<dbReference type="AlphaFoldDB" id="A0A6J4Q951"/>
<reference evidence="2" key="1">
    <citation type="submission" date="2020-02" db="EMBL/GenBank/DDBJ databases">
        <authorList>
            <person name="Meier V. D."/>
        </authorList>
    </citation>
    <scope>NUCLEOTIDE SEQUENCE</scope>
    <source>
        <strain evidence="2">AVDCRST_MAG01</strain>
    </source>
</reference>
<evidence type="ECO:0000256" key="1">
    <source>
        <dbReference type="SAM" id="MobiDB-lite"/>
    </source>
</evidence>
<name>A0A6J4Q951_9ACTN</name>
<feature type="compositionally biased region" description="Basic residues" evidence="1">
    <location>
        <begin position="45"/>
        <end position="58"/>
    </location>
</feature>
<feature type="non-terminal residue" evidence="2">
    <location>
        <position position="1"/>
    </location>
</feature>
<accession>A0A6J4Q951</accession>
<feature type="compositionally biased region" description="Basic and acidic residues" evidence="1">
    <location>
        <begin position="59"/>
        <end position="70"/>
    </location>
</feature>
<feature type="region of interest" description="Disordered" evidence="1">
    <location>
        <begin position="1"/>
        <end position="70"/>
    </location>
</feature>